<keyword evidence="3" id="KW-0238">DNA-binding</keyword>
<sequence length="187" mass="20886">MKGSEPAAKREGASGTPVAEVGPNPILQALAERLPLWKRPGYLVRRLHQIHYALFFEECAEFGITPVQYGLLTILSTNPDTDQISLANALGIDRTNVADVLARLEQRGFVARMRSRADRRMVLARLTPEGEELVGRMHPAMARAQTRLLESLDEDERERFVATILKLLEANNRYGRAPLGASKMDHT</sequence>
<feature type="region of interest" description="Disordered" evidence="1">
    <location>
        <begin position="1"/>
        <end position="20"/>
    </location>
</feature>
<feature type="domain" description="HTH marR-type" evidence="2">
    <location>
        <begin position="40"/>
        <end position="169"/>
    </location>
</feature>
<dbReference type="PANTHER" id="PTHR33164">
    <property type="entry name" value="TRANSCRIPTIONAL REGULATOR, MARR FAMILY"/>
    <property type="match status" value="1"/>
</dbReference>
<reference evidence="3 4" key="1">
    <citation type="submission" date="2020-08" db="EMBL/GenBank/DDBJ databases">
        <title>Genomic Encyclopedia of Type Strains, Phase IV (KMG-IV): sequencing the most valuable type-strain genomes for metagenomic binning, comparative biology and taxonomic classification.</title>
        <authorList>
            <person name="Goeker M."/>
        </authorList>
    </citation>
    <scope>NUCLEOTIDE SEQUENCE [LARGE SCALE GENOMIC DNA]</scope>
    <source>
        <strain evidence="3 4">DSM 25966</strain>
    </source>
</reference>
<dbReference type="InterPro" id="IPR039422">
    <property type="entry name" value="MarR/SlyA-like"/>
</dbReference>
<dbReference type="PANTHER" id="PTHR33164:SF95">
    <property type="entry name" value="TRANSCRIPTIONAL REGULATOR"/>
    <property type="match status" value="1"/>
</dbReference>
<keyword evidence="4" id="KW-1185">Reference proteome</keyword>
<dbReference type="AlphaFoldDB" id="A0A840ATU5"/>
<evidence type="ECO:0000313" key="3">
    <source>
        <dbReference type="EMBL" id="MBB3933830.1"/>
    </source>
</evidence>
<evidence type="ECO:0000259" key="2">
    <source>
        <dbReference type="PROSITE" id="PS50995"/>
    </source>
</evidence>
<protein>
    <submittedName>
        <fullName evidence="3">DNA-binding MarR family transcriptional regulator</fullName>
    </submittedName>
</protein>
<comment type="caution">
    <text evidence="3">The sequence shown here is derived from an EMBL/GenBank/DDBJ whole genome shotgun (WGS) entry which is preliminary data.</text>
</comment>
<dbReference type="PRINTS" id="PR00598">
    <property type="entry name" value="HTHMARR"/>
</dbReference>
<organism evidence="3 4">
    <name type="scientific">Kaistia hirudinis</name>
    <dbReference type="NCBI Taxonomy" id="1293440"/>
    <lineage>
        <taxon>Bacteria</taxon>
        <taxon>Pseudomonadati</taxon>
        <taxon>Pseudomonadota</taxon>
        <taxon>Alphaproteobacteria</taxon>
        <taxon>Hyphomicrobiales</taxon>
        <taxon>Kaistiaceae</taxon>
        <taxon>Kaistia</taxon>
    </lineage>
</organism>
<dbReference type="SUPFAM" id="SSF46785">
    <property type="entry name" value="Winged helix' DNA-binding domain"/>
    <property type="match status" value="1"/>
</dbReference>
<proteinExistence type="predicted"/>
<dbReference type="GO" id="GO:0003700">
    <property type="term" value="F:DNA-binding transcription factor activity"/>
    <property type="evidence" value="ECO:0007669"/>
    <property type="project" value="InterPro"/>
</dbReference>
<dbReference type="RefSeq" id="WP_246410320.1">
    <property type="nucleotide sequence ID" value="NZ_JACIDS010000009.1"/>
</dbReference>
<dbReference type="PROSITE" id="PS50995">
    <property type="entry name" value="HTH_MARR_2"/>
    <property type="match status" value="1"/>
</dbReference>
<dbReference type="InterPro" id="IPR000835">
    <property type="entry name" value="HTH_MarR-typ"/>
</dbReference>
<dbReference type="InterPro" id="IPR036388">
    <property type="entry name" value="WH-like_DNA-bd_sf"/>
</dbReference>
<evidence type="ECO:0000256" key="1">
    <source>
        <dbReference type="SAM" id="MobiDB-lite"/>
    </source>
</evidence>
<dbReference type="GO" id="GO:0003677">
    <property type="term" value="F:DNA binding"/>
    <property type="evidence" value="ECO:0007669"/>
    <property type="project" value="UniProtKB-KW"/>
</dbReference>
<evidence type="ECO:0000313" key="4">
    <source>
        <dbReference type="Proteomes" id="UP000553963"/>
    </source>
</evidence>
<dbReference type="Pfam" id="PF01047">
    <property type="entry name" value="MarR"/>
    <property type="match status" value="1"/>
</dbReference>
<dbReference type="SMART" id="SM00347">
    <property type="entry name" value="HTH_MARR"/>
    <property type="match status" value="1"/>
</dbReference>
<gene>
    <name evidence="3" type="ORF">GGR25_004910</name>
</gene>
<name>A0A840ATU5_9HYPH</name>
<dbReference type="EMBL" id="JACIDS010000009">
    <property type="protein sequence ID" value="MBB3933830.1"/>
    <property type="molecule type" value="Genomic_DNA"/>
</dbReference>
<accession>A0A840ATU5</accession>
<dbReference type="Gene3D" id="1.10.10.10">
    <property type="entry name" value="Winged helix-like DNA-binding domain superfamily/Winged helix DNA-binding domain"/>
    <property type="match status" value="1"/>
</dbReference>
<dbReference type="GO" id="GO:0006950">
    <property type="term" value="P:response to stress"/>
    <property type="evidence" value="ECO:0007669"/>
    <property type="project" value="TreeGrafter"/>
</dbReference>
<dbReference type="InterPro" id="IPR036390">
    <property type="entry name" value="WH_DNA-bd_sf"/>
</dbReference>
<dbReference type="Proteomes" id="UP000553963">
    <property type="component" value="Unassembled WGS sequence"/>
</dbReference>